<dbReference type="PIRSF" id="PIRSF001359">
    <property type="entry name" value="F_bP_aldolase_II"/>
    <property type="match status" value="1"/>
</dbReference>
<feature type="binding site" evidence="3">
    <location>
        <position position="178"/>
    </location>
    <ligand>
        <name>Zn(2+)</name>
        <dbReference type="ChEBI" id="CHEBI:29105"/>
        <label>1</label>
        <note>catalytic</note>
    </ligand>
</feature>
<feature type="binding site" evidence="3">
    <location>
        <position position="136"/>
    </location>
    <ligand>
        <name>Zn(2+)</name>
        <dbReference type="ChEBI" id="CHEBI:29105"/>
        <label>2</label>
    </ligand>
</feature>
<dbReference type="GO" id="GO:0005975">
    <property type="term" value="P:carbohydrate metabolic process"/>
    <property type="evidence" value="ECO:0007669"/>
    <property type="project" value="InterPro"/>
</dbReference>
<proteinExistence type="predicted"/>
<dbReference type="RefSeq" id="WP_257490690.1">
    <property type="nucleotide sequence ID" value="NZ_JANJZL010000016.1"/>
</dbReference>
<dbReference type="PROSITE" id="PS00602">
    <property type="entry name" value="ALDOLASE_CLASS_II_1"/>
    <property type="match status" value="1"/>
</dbReference>
<dbReference type="InterPro" id="IPR013785">
    <property type="entry name" value="Aldolase_TIM"/>
</dbReference>
<keyword evidence="5" id="KW-1185">Reference proteome</keyword>
<dbReference type="Pfam" id="PF01116">
    <property type="entry name" value="F_bP_aldolase"/>
    <property type="match status" value="1"/>
</dbReference>
<evidence type="ECO:0000256" key="1">
    <source>
        <dbReference type="PIRSR" id="PIRSR001359-1"/>
    </source>
</evidence>
<sequence length="280" mass="30661">MLQPMTEILKNAKKGGYAIAQPDFLNITMAAMYLEAARRLKAPIILGYGEEYIANSEAKNLKHLVKIIESLVEEYNIPVTLHLDHGQSFEICSKAIDAGFNSVMFDGSSLPFEENVAITKKVVEIAKPAGVSVEAELGYVGTADDINDDSKLTDPKMAKNFVKETNVDALAVSIGTVHGQYKGKPNIRLDLLSEINESVDIPLVLHGASGTGHEIIAECVKRGICKVNIYTDLVNVMEGSLRNDMKNFNSDLVSVTNNIRESVIQELETYIKTLGSENMI</sequence>
<dbReference type="EMBL" id="JANJZL010000016">
    <property type="protein sequence ID" value="MCR2045352.1"/>
    <property type="molecule type" value="Genomic_DNA"/>
</dbReference>
<evidence type="ECO:0000256" key="2">
    <source>
        <dbReference type="PIRSR" id="PIRSR001359-2"/>
    </source>
</evidence>
<dbReference type="InterPro" id="IPR050246">
    <property type="entry name" value="Class_II_FBP_aldolase"/>
</dbReference>
<feature type="binding site" evidence="3">
    <location>
        <position position="85"/>
    </location>
    <ligand>
        <name>Zn(2+)</name>
        <dbReference type="ChEBI" id="CHEBI:29105"/>
        <label>1</label>
        <note>catalytic</note>
    </ligand>
</feature>
<feature type="binding site" evidence="3">
    <location>
        <position position="206"/>
    </location>
    <ligand>
        <name>Zn(2+)</name>
        <dbReference type="ChEBI" id="CHEBI:29105"/>
        <label>1</label>
        <note>catalytic</note>
    </ligand>
</feature>
<dbReference type="InterPro" id="IPR000771">
    <property type="entry name" value="FBA_II"/>
</dbReference>
<keyword evidence="3" id="KW-0479">Metal-binding</keyword>
<evidence type="ECO:0000256" key="3">
    <source>
        <dbReference type="PIRSR" id="PIRSR001359-3"/>
    </source>
</evidence>
<comment type="cofactor">
    <cofactor evidence="3">
        <name>Zn(2+)</name>
        <dbReference type="ChEBI" id="CHEBI:29105"/>
    </cofactor>
    <text evidence="3">Binds 2 Zn(2+) ions per subunit. One is catalytic and the other provides a structural contribution.</text>
</comment>
<keyword evidence="3" id="KW-0862">Zinc</keyword>
<dbReference type="NCBIfam" id="TIGR00167">
    <property type="entry name" value="cbbA"/>
    <property type="match status" value="1"/>
</dbReference>
<gene>
    <name evidence="4" type="ORF">NSA23_14710</name>
</gene>
<evidence type="ECO:0000313" key="5">
    <source>
        <dbReference type="Proteomes" id="UP001142078"/>
    </source>
</evidence>
<dbReference type="PANTHER" id="PTHR30304">
    <property type="entry name" value="D-TAGATOSE-1,6-BISPHOSPHATE ALDOLASE"/>
    <property type="match status" value="1"/>
</dbReference>
<dbReference type="GO" id="GO:0016832">
    <property type="term" value="F:aldehyde-lyase activity"/>
    <property type="evidence" value="ECO:0007669"/>
    <property type="project" value="InterPro"/>
</dbReference>
<feature type="active site" description="Proton donor" evidence="1">
    <location>
        <position position="84"/>
    </location>
</feature>
<organism evidence="4 5">
    <name type="scientific">Anaerosalibacter massiliensis</name>
    <dbReference type="NCBI Taxonomy" id="1347392"/>
    <lineage>
        <taxon>Bacteria</taxon>
        <taxon>Bacillati</taxon>
        <taxon>Bacillota</taxon>
        <taxon>Tissierellia</taxon>
        <taxon>Tissierellales</taxon>
        <taxon>Sporanaerobacteraceae</taxon>
        <taxon>Anaerosalibacter</taxon>
    </lineage>
</organism>
<feature type="binding site" evidence="2">
    <location>
        <begin position="207"/>
        <end position="209"/>
    </location>
    <ligand>
        <name>dihydroxyacetone phosphate</name>
        <dbReference type="ChEBI" id="CHEBI:57642"/>
    </ligand>
</feature>
<dbReference type="CDD" id="cd00947">
    <property type="entry name" value="TBP_aldolase_IIB"/>
    <property type="match status" value="1"/>
</dbReference>
<feature type="binding site" evidence="3">
    <location>
        <position position="106"/>
    </location>
    <ligand>
        <name>Zn(2+)</name>
        <dbReference type="ChEBI" id="CHEBI:29105"/>
        <label>2</label>
    </ligand>
</feature>
<evidence type="ECO:0000313" key="4">
    <source>
        <dbReference type="EMBL" id="MCR2045352.1"/>
    </source>
</evidence>
<reference evidence="4" key="1">
    <citation type="submission" date="2022-07" db="EMBL/GenBank/DDBJ databases">
        <title>Enhanced cultured diversity of the mouse gut microbiota enables custom-made synthetic communities.</title>
        <authorList>
            <person name="Afrizal A."/>
        </authorList>
    </citation>
    <scope>NUCLEOTIDE SEQUENCE</scope>
    <source>
        <strain evidence="4">DSM 29482</strain>
    </source>
</reference>
<feature type="binding site" evidence="2">
    <location>
        <begin position="228"/>
        <end position="231"/>
    </location>
    <ligand>
        <name>dihydroxyacetone phosphate</name>
        <dbReference type="ChEBI" id="CHEBI:57642"/>
    </ligand>
</feature>
<name>A0A9X2MHQ7_9FIRM</name>
<protein>
    <submittedName>
        <fullName evidence="4">Class II fructose-bisphosphate aldolase</fullName>
    </submittedName>
</protein>
<feature type="binding site" evidence="2">
    <location>
        <position position="179"/>
    </location>
    <ligand>
        <name>dihydroxyacetone phosphate</name>
        <dbReference type="ChEBI" id="CHEBI:57642"/>
    </ligand>
</feature>
<dbReference type="SUPFAM" id="SSF51569">
    <property type="entry name" value="Aldolase"/>
    <property type="match status" value="1"/>
</dbReference>
<dbReference type="Proteomes" id="UP001142078">
    <property type="component" value="Unassembled WGS sequence"/>
</dbReference>
<accession>A0A9X2MHQ7</accession>
<dbReference type="AlphaFoldDB" id="A0A9X2MHQ7"/>
<dbReference type="GO" id="GO:0008270">
    <property type="term" value="F:zinc ion binding"/>
    <property type="evidence" value="ECO:0007669"/>
    <property type="project" value="InterPro"/>
</dbReference>
<dbReference type="PANTHER" id="PTHR30304:SF0">
    <property type="entry name" value="D-TAGATOSE-1,6-BISPHOSPHATE ALDOLASE SUBUNIT GATY-RELATED"/>
    <property type="match status" value="1"/>
</dbReference>
<dbReference type="Gene3D" id="3.20.20.70">
    <property type="entry name" value="Aldolase class I"/>
    <property type="match status" value="1"/>
</dbReference>
<comment type="caution">
    <text evidence="4">The sequence shown here is derived from an EMBL/GenBank/DDBJ whole genome shotgun (WGS) entry which is preliminary data.</text>
</comment>